<feature type="compositionally biased region" description="Basic and acidic residues" evidence="2">
    <location>
        <begin position="88"/>
        <end position="98"/>
    </location>
</feature>
<evidence type="ECO:0000256" key="2">
    <source>
        <dbReference type="SAM" id="MobiDB-lite"/>
    </source>
</evidence>
<organism evidence="3 4">
    <name type="scientific">Actinidia rufa</name>
    <dbReference type="NCBI Taxonomy" id="165716"/>
    <lineage>
        <taxon>Eukaryota</taxon>
        <taxon>Viridiplantae</taxon>
        <taxon>Streptophyta</taxon>
        <taxon>Embryophyta</taxon>
        <taxon>Tracheophyta</taxon>
        <taxon>Spermatophyta</taxon>
        <taxon>Magnoliopsida</taxon>
        <taxon>eudicotyledons</taxon>
        <taxon>Gunneridae</taxon>
        <taxon>Pentapetalae</taxon>
        <taxon>asterids</taxon>
        <taxon>Ericales</taxon>
        <taxon>Actinidiaceae</taxon>
        <taxon>Actinidia</taxon>
    </lineage>
</organism>
<feature type="region of interest" description="Disordered" evidence="2">
    <location>
        <begin position="88"/>
        <end position="172"/>
    </location>
</feature>
<keyword evidence="1" id="KW-0694">RNA-binding</keyword>
<keyword evidence="4" id="KW-1185">Reference proteome</keyword>
<dbReference type="CDD" id="cd00590">
    <property type="entry name" value="RRM_SF"/>
    <property type="match status" value="1"/>
</dbReference>
<feature type="compositionally biased region" description="Acidic residues" evidence="2">
    <location>
        <begin position="235"/>
        <end position="251"/>
    </location>
</feature>
<reference evidence="3 4" key="1">
    <citation type="submission" date="2019-07" db="EMBL/GenBank/DDBJ databases">
        <title>De Novo Assembly of kiwifruit Actinidia rufa.</title>
        <authorList>
            <person name="Sugita-Konishi S."/>
            <person name="Sato K."/>
            <person name="Mori E."/>
            <person name="Abe Y."/>
            <person name="Kisaki G."/>
            <person name="Hamano K."/>
            <person name="Suezawa K."/>
            <person name="Otani M."/>
            <person name="Fukuda T."/>
            <person name="Manabe T."/>
            <person name="Gomi K."/>
            <person name="Tabuchi M."/>
            <person name="Akimitsu K."/>
            <person name="Kataoka I."/>
        </authorList>
    </citation>
    <scope>NUCLEOTIDE SEQUENCE [LARGE SCALE GENOMIC DNA]</scope>
    <source>
        <strain evidence="4">cv. Fuchu</strain>
    </source>
</reference>
<feature type="compositionally biased region" description="Basic and acidic residues" evidence="2">
    <location>
        <begin position="137"/>
        <end position="170"/>
    </location>
</feature>
<feature type="compositionally biased region" description="Polar residues" evidence="2">
    <location>
        <begin position="41"/>
        <end position="52"/>
    </location>
</feature>
<sequence>MPPRKKSAKKSSPKPEPLDVESSPVDQGNTESEIESRELASSETNCSPQEGTSAGVIVGYEIKQKVGDLDANSTEVVASTSLEEAKVKEEVAAEERNVEGVMGDRMNENVDGFVHDGGVAVADEGGERMEGVQSESGNEKNDSVREVTQKRDSAAEEKGAEAEQNEDRHVGNCGTQLALVPEGTAATLIDDSEALGDDGNVLAINEDNDEETGDGGSGKNEVAVGDGEGDNKADNEDEEVDNIDEEVDNIDEEHPYEFVNNHMADRNKEKDLEVFIGSLNRGAVEDDLIKVFGEFGEIRSAWVVRGKYVKISASQDSDTLYMGNICKLWTKERVLETLKSYGVENIEDIHLPDDPQKEGKIKGFALLEFSTQFGCIGSISSAKKARCSIWP</sequence>
<name>A0A7J0GWK6_9ERIC</name>
<dbReference type="AlphaFoldDB" id="A0A7J0GWK6"/>
<evidence type="ECO:0000256" key="1">
    <source>
        <dbReference type="ARBA" id="ARBA00022884"/>
    </source>
</evidence>
<dbReference type="InterPro" id="IPR035979">
    <property type="entry name" value="RBD_domain_sf"/>
</dbReference>
<dbReference type="OrthoDB" id="3800936at2759"/>
<dbReference type="EMBL" id="BJWL01000024">
    <property type="protein sequence ID" value="GFZ15230.1"/>
    <property type="molecule type" value="Genomic_DNA"/>
</dbReference>
<accession>A0A7J0GWK6</accession>
<protein>
    <recommendedName>
        <fullName evidence="5">RNA-binding (RRM/RBD/RNP motifs) family protein</fullName>
    </recommendedName>
</protein>
<dbReference type="GO" id="GO:0003723">
    <property type="term" value="F:RNA binding"/>
    <property type="evidence" value="ECO:0007669"/>
    <property type="project" value="UniProtKB-KW"/>
</dbReference>
<evidence type="ECO:0000313" key="3">
    <source>
        <dbReference type="EMBL" id="GFZ15230.1"/>
    </source>
</evidence>
<proteinExistence type="predicted"/>
<evidence type="ECO:0008006" key="5">
    <source>
        <dbReference type="Google" id="ProtNLM"/>
    </source>
</evidence>
<feature type="region of interest" description="Disordered" evidence="2">
    <location>
        <begin position="198"/>
        <end position="253"/>
    </location>
</feature>
<feature type="region of interest" description="Disordered" evidence="2">
    <location>
        <begin position="1"/>
        <end position="52"/>
    </location>
</feature>
<dbReference type="PANTHER" id="PTHR21245">
    <property type="entry name" value="HETEROGENEOUS NUCLEAR RIBONUCLEOPROTEIN"/>
    <property type="match status" value="1"/>
</dbReference>
<dbReference type="Gene3D" id="3.30.70.330">
    <property type="match status" value="2"/>
</dbReference>
<dbReference type="InterPro" id="IPR012677">
    <property type="entry name" value="Nucleotide-bd_a/b_plait_sf"/>
</dbReference>
<feature type="compositionally biased region" description="Basic residues" evidence="2">
    <location>
        <begin position="1"/>
        <end position="12"/>
    </location>
</feature>
<dbReference type="SUPFAM" id="SSF54928">
    <property type="entry name" value="RNA-binding domain, RBD"/>
    <property type="match status" value="1"/>
</dbReference>
<evidence type="ECO:0000313" key="4">
    <source>
        <dbReference type="Proteomes" id="UP000585474"/>
    </source>
</evidence>
<comment type="caution">
    <text evidence="3">The sequence shown here is derived from an EMBL/GenBank/DDBJ whole genome shotgun (WGS) entry which is preliminary data.</text>
</comment>
<gene>
    <name evidence="3" type="ORF">Acr_24g0014200</name>
</gene>
<dbReference type="Proteomes" id="UP000585474">
    <property type="component" value="Unassembled WGS sequence"/>
</dbReference>